<dbReference type="EMBL" id="JARIHO010000002">
    <property type="protein sequence ID" value="KAJ7366553.1"/>
    <property type="molecule type" value="Genomic_DNA"/>
</dbReference>
<evidence type="ECO:0008006" key="3">
    <source>
        <dbReference type="Google" id="ProtNLM"/>
    </source>
</evidence>
<dbReference type="AlphaFoldDB" id="A0AAD7ARE7"/>
<organism evidence="1 2">
    <name type="scientific">Mycena albidolilacea</name>
    <dbReference type="NCBI Taxonomy" id="1033008"/>
    <lineage>
        <taxon>Eukaryota</taxon>
        <taxon>Fungi</taxon>
        <taxon>Dikarya</taxon>
        <taxon>Basidiomycota</taxon>
        <taxon>Agaricomycotina</taxon>
        <taxon>Agaricomycetes</taxon>
        <taxon>Agaricomycetidae</taxon>
        <taxon>Agaricales</taxon>
        <taxon>Marasmiineae</taxon>
        <taxon>Mycenaceae</taxon>
        <taxon>Mycena</taxon>
    </lineage>
</organism>
<protein>
    <recommendedName>
        <fullName evidence="3">F-box domain-containing protein</fullName>
    </recommendedName>
</protein>
<proteinExistence type="predicted"/>
<evidence type="ECO:0000313" key="1">
    <source>
        <dbReference type="EMBL" id="KAJ7366553.1"/>
    </source>
</evidence>
<dbReference type="Proteomes" id="UP001218218">
    <property type="component" value="Unassembled WGS sequence"/>
</dbReference>
<accession>A0AAD7ARE7</accession>
<dbReference type="Gene3D" id="1.20.1280.50">
    <property type="match status" value="1"/>
</dbReference>
<keyword evidence="2" id="KW-1185">Reference proteome</keyword>
<reference evidence="1" key="1">
    <citation type="submission" date="2023-03" db="EMBL/GenBank/DDBJ databases">
        <title>Massive genome expansion in bonnet fungi (Mycena s.s.) driven by repeated elements and novel gene families across ecological guilds.</title>
        <authorList>
            <consortium name="Lawrence Berkeley National Laboratory"/>
            <person name="Harder C.B."/>
            <person name="Miyauchi S."/>
            <person name="Viragh M."/>
            <person name="Kuo A."/>
            <person name="Thoen E."/>
            <person name="Andreopoulos B."/>
            <person name="Lu D."/>
            <person name="Skrede I."/>
            <person name="Drula E."/>
            <person name="Henrissat B."/>
            <person name="Morin E."/>
            <person name="Kohler A."/>
            <person name="Barry K."/>
            <person name="LaButti K."/>
            <person name="Morin E."/>
            <person name="Salamov A."/>
            <person name="Lipzen A."/>
            <person name="Mereny Z."/>
            <person name="Hegedus B."/>
            <person name="Baldrian P."/>
            <person name="Stursova M."/>
            <person name="Weitz H."/>
            <person name="Taylor A."/>
            <person name="Grigoriev I.V."/>
            <person name="Nagy L.G."/>
            <person name="Martin F."/>
            <person name="Kauserud H."/>
        </authorList>
    </citation>
    <scope>NUCLEOTIDE SEQUENCE</scope>
    <source>
        <strain evidence="1">CBHHK002</strain>
    </source>
</reference>
<sequence>MPAKRTPKPEGFHVADSPFSALYETGRVPSVQETKMIQELLVEKKAYLAHLNSKVPKRRTGKKFPRELRLQLDYTRRFIKFHQALIAPWRRLPVEIMSEIFLFTLEVDDDKYWDDDRWGTLLVCKICSAWRAIALRTPSLWNV</sequence>
<comment type="caution">
    <text evidence="1">The sequence shown here is derived from an EMBL/GenBank/DDBJ whole genome shotgun (WGS) entry which is preliminary data.</text>
</comment>
<evidence type="ECO:0000313" key="2">
    <source>
        <dbReference type="Proteomes" id="UP001218218"/>
    </source>
</evidence>
<name>A0AAD7ARE7_9AGAR</name>
<feature type="non-terminal residue" evidence="1">
    <location>
        <position position="1"/>
    </location>
</feature>
<gene>
    <name evidence="1" type="ORF">DFH08DRAFT_680624</name>
</gene>